<dbReference type="PANTHER" id="PTHR33562">
    <property type="entry name" value="ATILLA, ISOFORM B-RELATED-RELATED"/>
    <property type="match status" value="1"/>
</dbReference>
<accession>A0A9P0BYD5</accession>
<evidence type="ECO:0000256" key="9">
    <source>
        <dbReference type="SAM" id="SignalP"/>
    </source>
</evidence>
<evidence type="ECO:0000256" key="1">
    <source>
        <dbReference type="ARBA" id="ARBA00004589"/>
    </source>
</evidence>
<comment type="subcellular location">
    <subcellularLocation>
        <location evidence="1">Membrane</location>
        <topology evidence="1">Lipid-anchor</topology>
        <topology evidence="1">GPI-anchor</topology>
    </subcellularLocation>
</comment>
<dbReference type="InterPro" id="IPR050975">
    <property type="entry name" value="Sleep_regulator"/>
</dbReference>
<keyword evidence="6" id="KW-0472">Membrane</keyword>
<sequence length="152" mass="17680">MNILTSVLTFTMYWKLSWSLQCYTCDPEHTSHACGLFDYSNKYLTECEHSTMCFKRVTTLEFNNGLVSHSVQRGCAQQTMNGEQKKINGKWRATQDIHEVYDEDCFEDPSNAERSTKTLHCYCRGDRCNGVRRTTSIFELYALLALVLWNFT</sequence>
<evidence type="ECO:0000256" key="7">
    <source>
        <dbReference type="ARBA" id="ARBA00023180"/>
    </source>
</evidence>
<dbReference type="OrthoDB" id="7467377at2759"/>
<dbReference type="GO" id="GO:0032222">
    <property type="term" value="P:regulation of synaptic transmission, cholinergic"/>
    <property type="evidence" value="ECO:0007669"/>
    <property type="project" value="InterPro"/>
</dbReference>
<proteinExistence type="predicted"/>
<evidence type="ECO:0000256" key="5">
    <source>
        <dbReference type="ARBA" id="ARBA00022989"/>
    </source>
</evidence>
<keyword evidence="5" id="KW-1133">Transmembrane helix</keyword>
<feature type="chain" id="PRO_5040406555" description="Protein quiver" evidence="9">
    <location>
        <begin position="20"/>
        <end position="152"/>
    </location>
</feature>
<evidence type="ECO:0000256" key="2">
    <source>
        <dbReference type="ARBA" id="ARBA00022622"/>
    </source>
</evidence>
<evidence type="ECO:0000256" key="8">
    <source>
        <dbReference type="ARBA" id="ARBA00023288"/>
    </source>
</evidence>
<dbReference type="AlphaFoldDB" id="A0A9P0BYD5"/>
<name>A0A9P0BYD5_CHRIL</name>
<dbReference type="GO" id="GO:0098552">
    <property type="term" value="C:side of membrane"/>
    <property type="evidence" value="ECO:0007669"/>
    <property type="project" value="UniProtKB-KW"/>
</dbReference>
<keyword evidence="4 9" id="KW-0732">Signal</keyword>
<keyword evidence="8" id="KW-0449">Lipoprotein</keyword>
<keyword evidence="11" id="KW-1185">Reference proteome</keyword>
<keyword evidence="7" id="KW-0325">Glycoprotein</keyword>
<dbReference type="Pfam" id="PF17064">
    <property type="entry name" value="QVR"/>
    <property type="match status" value="1"/>
</dbReference>
<feature type="signal peptide" evidence="9">
    <location>
        <begin position="1"/>
        <end position="19"/>
    </location>
</feature>
<dbReference type="InterPro" id="IPR031424">
    <property type="entry name" value="QVR-like"/>
</dbReference>
<evidence type="ECO:0008006" key="12">
    <source>
        <dbReference type="Google" id="ProtNLM"/>
    </source>
</evidence>
<evidence type="ECO:0000256" key="3">
    <source>
        <dbReference type="ARBA" id="ARBA00022692"/>
    </source>
</evidence>
<organism evidence="10 11">
    <name type="scientific">Chrysodeixis includens</name>
    <name type="common">Soybean looper</name>
    <name type="synonym">Pseudoplusia includens</name>
    <dbReference type="NCBI Taxonomy" id="689277"/>
    <lineage>
        <taxon>Eukaryota</taxon>
        <taxon>Metazoa</taxon>
        <taxon>Ecdysozoa</taxon>
        <taxon>Arthropoda</taxon>
        <taxon>Hexapoda</taxon>
        <taxon>Insecta</taxon>
        <taxon>Pterygota</taxon>
        <taxon>Neoptera</taxon>
        <taxon>Endopterygota</taxon>
        <taxon>Lepidoptera</taxon>
        <taxon>Glossata</taxon>
        <taxon>Ditrysia</taxon>
        <taxon>Noctuoidea</taxon>
        <taxon>Noctuidae</taxon>
        <taxon>Plusiinae</taxon>
        <taxon>Chrysodeixis</taxon>
    </lineage>
</organism>
<keyword evidence="3" id="KW-0812">Transmembrane</keyword>
<evidence type="ECO:0000313" key="11">
    <source>
        <dbReference type="Proteomes" id="UP001154114"/>
    </source>
</evidence>
<evidence type="ECO:0000256" key="6">
    <source>
        <dbReference type="ARBA" id="ARBA00023136"/>
    </source>
</evidence>
<dbReference type="Proteomes" id="UP001154114">
    <property type="component" value="Chromosome 21"/>
</dbReference>
<keyword evidence="2" id="KW-0336">GPI-anchor</keyword>
<dbReference type="GO" id="GO:0030431">
    <property type="term" value="P:sleep"/>
    <property type="evidence" value="ECO:0007669"/>
    <property type="project" value="InterPro"/>
</dbReference>
<dbReference type="PANTHER" id="PTHR33562:SF29">
    <property type="entry name" value="PROTEIN SLEEPLESS"/>
    <property type="match status" value="1"/>
</dbReference>
<protein>
    <recommendedName>
        <fullName evidence="12">Protein quiver</fullName>
    </recommendedName>
</protein>
<evidence type="ECO:0000256" key="4">
    <source>
        <dbReference type="ARBA" id="ARBA00022729"/>
    </source>
</evidence>
<evidence type="ECO:0000313" key="10">
    <source>
        <dbReference type="EMBL" id="CAH0595336.1"/>
    </source>
</evidence>
<dbReference type="EMBL" id="LR824024">
    <property type="protein sequence ID" value="CAH0595336.1"/>
    <property type="molecule type" value="Genomic_DNA"/>
</dbReference>
<reference evidence="10" key="1">
    <citation type="submission" date="2021-12" db="EMBL/GenBank/DDBJ databases">
        <authorList>
            <person name="King R."/>
        </authorList>
    </citation>
    <scope>NUCLEOTIDE SEQUENCE</scope>
</reference>
<gene>
    <name evidence="10" type="ORF">CINC_LOCUS6723</name>
</gene>